<evidence type="ECO:0000313" key="2">
    <source>
        <dbReference type="EMBL" id="KAJ8896548.1"/>
    </source>
</evidence>
<evidence type="ECO:0000256" key="1">
    <source>
        <dbReference type="SAM" id="MobiDB-lite"/>
    </source>
</evidence>
<reference evidence="2 3" key="1">
    <citation type="submission" date="2023-02" db="EMBL/GenBank/DDBJ databases">
        <title>LHISI_Scaffold_Assembly.</title>
        <authorList>
            <person name="Stuart O.P."/>
            <person name="Cleave R."/>
            <person name="Magrath M.J.L."/>
            <person name="Mikheyev A.S."/>
        </authorList>
    </citation>
    <scope>NUCLEOTIDE SEQUENCE [LARGE SCALE GENOMIC DNA]</scope>
    <source>
        <strain evidence="2">Daus_M_001</strain>
        <tissue evidence="2">Leg muscle</tissue>
    </source>
</reference>
<keyword evidence="3" id="KW-1185">Reference proteome</keyword>
<gene>
    <name evidence="2" type="ORF">PR048_001892</name>
</gene>
<feature type="region of interest" description="Disordered" evidence="1">
    <location>
        <begin position="644"/>
        <end position="698"/>
    </location>
</feature>
<evidence type="ECO:0000313" key="3">
    <source>
        <dbReference type="Proteomes" id="UP001159363"/>
    </source>
</evidence>
<dbReference type="EMBL" id="JARBHB010000001">
    <property type="protein sequence ID" value="KAJ8896548.1"/>
    <property type="molecule type" value="Genomic_DNA"/>
</dbReference>
<dbReference type="Proteomes" id="UP001159363">
    <property type="component" value="Chromosome 1"/>
</dbReference>
<feature type="region of interest" description="Disordered" evidence="1">
    <location>
        <begin position="16"/>
        <end position="41"/>
    </location>
</feature>
<sequence length="698" mass="78061">MTRECREYPILLSGYDRGAQPECKGGGTGRTPRKPNDQRRRPTLVLRAKIRETSRWELNPFRLGGRVKRELKPQMGRGGVVKRLFASHVGEYGSLPGGVDLIFWLVGILADDATGGRSGFIEGIFRIPRHCISALLHTRVTSPSSALKTSNCTHAAKCCDCQARCHSAATGDFVASRQIIPFSKFKEAMRSDSRGSQSCGTGGPKPVRDWFPPCAPFINEAVMISRIEDTSMADQLSRDMKAKGREGETSSNIASMGDIILAIVKGIESSFQQTEVIIVQGAESSLQNFPPKSKQGTLSPGWQQGELRTIARYNRSGHTKILNYPSLQDPDSTGSITFSHGDDPYKFGKAINTDKLHIVPKLASGQMRGDAKCVVRDEPRERSTCSDTDHPQADYESACARGCHIARRRSSLYRVACVFIRDTHSVVPTCVNNVPGEMRCGWSRDVMQGRRKREISVQNPPATGDVRRVSHMQTSERNDWERHRWTCDKCHRFCERAMRGTEQGAAWLDLALGSLFCKPALIHWITSQHDCVCACVREHSWSDPPSLPWRADSGWHKGHRHGKGGRMQGLEGALTHARLPTIPSSPSRVTNPPSPTALFRLKGRPAKFLMVIGLPSFPARSLPTSLHTHGIAGASTLVELSVTDTREVDKEKEKRTRDVMREREGKSERKGKSEREEKREREIKERKRWNEKERQEKK</sequence>
<protein>
    <submittedName>
        <fullName evidence="2">Uncharacterized protein</fullName>
    </submittedName>
</protein>
<accession>A0ABQ9IIL9</accession>
<comment type="caution">
    <text evidence="2">The sequence shown here is derived from an EMBL/GenBank/DDBJ whole genome shotgun (WGS) entry which is preliminary data.</text>
</comment>
<proteinExistence type="predicted"/>
<organism evidence="2 3">
    <name type="scientific">Dryococelus australis</name>
    <dbReference type="NCBI Taxonomy" id="614101"/>
    <lineage>
        <taxon>Eukaryota</taxon>
        <taxon>Metazoa</taxon>
        <taxon>Ecdysozoa</taxon>
        <taxon>Arthropoda</taxon>
        <taxon>Hexapoda</taxon>
        <taxon>Insecta</taxon>
        <taxon>Pterygota</taxon>
        <taxon>Neoptera</taxon>
        <taxon>Polyneoptera</taxon>
        <taxon>Phasmatodea</taxon>
        <taxon>Verophasmatodea</taxon>
        <taxon>Anareolatae</taxon>
        <taxon>Phasmatidae</taxon>
        <taxon>Eurycanthinae</taxon>
        <taxon>Dryococelus</taxon>
    </lineage>
</organism>
<name>A0ABQ9IIL9_9NEOP</name>